<organism evidence="2 3">
    <name type="scientific">Acetonema longum DSM 6540</name>
    <dbReference type="NCBI Taxonomy" id="1009370"/>
    <lineage>
        <taxon>Bacteria</taxon>
        <taxon>Bacillati</taxon>
        <taxon>Bacillota</taxon>
        <taxon>Negativicutes</taxon>
        <taxon>Acetonemataceae</taxon>
        <taxon>Acetonema</taxon>
    </lineage>
</organism>
<dbReference type="Gene3D" id="6.10.250.2220">
    <property type="match status" value="1"/>
</dbReference>
<dbReference type="OrthoDB" id="5147116at2"/>
<evidence type="ECO:0000313" key="2">
    <source>
        <dbReference type="EMBL" id="EGO64313.1"/>
    </source>
</evidence>
<keyword evidence="3" id="KW-1185">Reference proteome</keyword>
<protein>
    <submittedName>
        <fullName evidence="2">D-ornithine 4,5-aminomutase S subunit</fullName>
    </submittedName>
</protein>
<dbReference type="Pfam" id="PF16552">
    <property type="entry name" value="OAM_alpha"/>
    <property type="match status" value="1"/>
</dbReference>
<feature type="domain" description="D-Lysine 5,6-aminomutase alpha subunit" evidence="1">
    <location>
        <begin position="2"/>
        <end position="114"/>
    </location>
</feature>
<dbReference type="RefSeq" id="WP_004094649.1">
    <property type="nucleotide sequence ID" value="NZ_AFGF01000065.1"/>
</dbReference>
<evidence type="ECO:0000313" key="3">
    <source>
        <dbReference type="Proteomes" id="UP000003240"/>
    </source>
</evidence>
<dbReference type="Proteomes" id="UP000003240">
    <property type="component" value="Unassembled WGS sequence"/>
</dbReference>
<reference evidence="2 3" key="1">
    <citation type="journal article" date="2011" name="EMBO J.">
        <title>Structural diversity of bacterial flagellar motors.</title>
        <authorList>
            <person name="Chen S."/>
            <person name="Beeby M."/>
            <person name="Murphy G.E."/>
            <person name="Leadbetter J.R."/>
            <person name="Hendrixson D.R."/>
            <person name="Briegel A."/>
            <person name="Li Z."/>
            <person name="Shi J."/>
            <person name="Tocheva E.I."/>
            <person name="Muller A."/>
            <person name="Dobro M.J."/>
            <person name="Jensen G.J."/>
        </authorList>
    </citation>
    <scope>NUCLEOTIDE SEQUENCE [LARGE SCALE GENOMIC DNA]</scope>
    <source>
        <strain evidence="2 3">DSM 6540</strain>
    </source>
</reference>
<dbReference type="eggNOG" id="ENOG5032S0N">
    <property type="taxonomic scope" value="Bacteria"/>
</dbReference>
<proteinExistence type="predicted"/>
<dbReference type="InterPro" id="IPR015130">
    <property type="entry name" value="Lys-AminoMut_A"/>
</dbReference>
<evidence type="ECO:0000259" key="1">
    <source>
        <dbReference type="Pfam" id="PF16552"/>
    </source>
</evidence>
<dbReference type="Gene3D" id="1.10.8.1000">
    <property type="entry name" value="Ornithine 4,5 aminomutase S component, alpha subunit-like"/>
    <property type="match status" value="1"/>
</dbReference>
<dbReference type="EMBL" id="AFGF01000065">
    <property type="protein sequence ID" value="EGO64313.1"/>
    <property type="molecule type" value="Genomic_DNA"/>
</dbReference>
<dbReference type="SUPFAM" id="SSF51703">
    <property type="entry name" value="Cobalamin (vitamin B12)-dependent enzymes"/>
    <property type="match status" value="1"/>
</dbReference>
<dbReference type="GO" id="GO:0031419">
    <property type="term" value="F:cobalamin binding"/>
    <property type="evidence" value="ECO:0007669"/>
    <property type="project" value="InterPro"/>
</dbReference>
<dbReference type="InterPro" id="IPR016176">
    <property type="entry name" value="Cbl-dep_enz_cat"/>
</dbReference>
<sequence length="126" mass="14478">MQRQDDFSQRRTKLAELSDAQLKDRFWRLTEQVVEPLMELARTHTSPSVERSVLLRMGFSSMEAKEIVDKCVEQELLGKGAGHAVWRLSQLAGIPYREAGLRLGQGLGWDQLRAYWQKGEHHDAES</sequence>
<dbReference type="STRING" id="1009370.ALO_08520"/>
<gene>
    <name evidence="2" type="ORF">ALO_08520</name>
</gene>
<accession>F7NI06</accession>
<dbReference type="GO" id="GO:0003824">
    <property type="term" value="F:catalytic activity"/>
    <property type="evidence" value="ECO:0007669"/>
    <property type="project" value="InterPro"/>
</dbReference>
<dbReference type="AlphaFoldDB" id="F7NI06"/>
<comment type="caution">
    <text evidence="2">The sequence shown here is derived from an EMBL/GenBank/DDBJ whole genome shotgun (WGS) entry which is preliminary data.</text>
</comment>
<name>F7NI06_9FIRM</name>